<sequence>MIAKDQLPFHHVEKQGFKNLVKFLEPRYTIPDRTTFSRNIIPKLYLKVSQKICEIIKNMEFASFTTDLWSSNNNTDYLSLTCHFIDNSDNNFIRENILLEVIPFKPMYHLGEDIYTFTIETLEKWGIKEKQIHVFLRDNAPNMVKAFSNRDFFSFGCFSHSLQLVITDVLWKQKNHEELLKKVRQIVGHFKHSISANKLLNNYQKQEKLPERKFIQDVTTRWNSTYLMITRFLEQKKSVVGLAPYIHLKVSLTSEEWVLLDEISKVLEIFYLVTLTLSKETSSLSEVIPVLRSVSTYLEKEVNKSNKNEIAEKLLSKMNERFSEYEQNKLLLLSTILDPRFKDRVFSGEYEKFQALNNLKLELDVIYRNVTDTSTVSPEIESEVVTINQHPLEKSIFSHILPDHREPMQCNSNEAEIEKYLTEDLIDEKENIYEYWSKSKLIGLKKLAAKYHSSPSTSVDSERAFSTAGFICSKSRNALNPTKIRNLIFLSKNLKYLD</sequence>
<comment type="subcellular location">
    <subcellularLocation>
        <location evidence="1">Nucleus</location>
    </subcellularLocation>
</comment>
<evidence type="ECO:0000256" key="1">
    <source>
        <dbReference type="ARBA" id="ARBA00004123"/>
    </source>
</evidence>
<dbReference type="PANTHER" id="PTHR46481:SF10">
    <property type="entry name" value="ZINC FINGER BED DOMAIN-CONTAINING PROTEIN 39"/>
    <property type="match status" value="1"/>
</dbReference>
<dbReference type="SUPFAM" id="SSF140996">
    <property type="entry name" value="Hermes dimerisation domain"/>
    <property type="match status" value="1"/>
</dbReference>
<protein>
    <recommendedName>
        <fullName evidence="6">HAT C-terminal dimerisation domain-containing protein</fullName>
    </recommendedName>
</protein>
<evidence type="ECO:0000256" key="3">
    <source>
        <dbReference type="ARBA" id="ARBA00022771"/>
    </source>
</evidence>
<evidence type="ECO:0000256" key="4">
    <source>
        <dbReference type="ARBA" id="ARBA00022833"/>
    </source>
</evidence>
<keyword evidence="8" id="KW-1185">Reference proteome</keyword>
<keyword evidence="2" id="KW-0479">Metal-binding</keyword>
<keyword evidence="3" id="KW-0863">Zinc-finger</keyword>
<reference evidence="7" key="2">
    <citation type="submission" date="2022-06" db="UniProtKB">
        <authorList>
            <consortium name="EnsemblMetazoa"/>
        </authorList>
    </citation>
    <scope>IDENTIFICATION</scope>
</reference>
<dbReference type="GO" id="GO:0008270">
    <property type="term" value="F:zinc ion binding"/>
    <property type="evidence" value="ECO:0007669"/>
    <property type="project" value="UniProtKB-KW"/>
</dbReference>
<feature type="domain" description="HAT C-terminal dimerisation" evidence="6">
    <location>
        <begin position="416"/>
        <end position="494"/>
    </location>
</feature>
<evidence type="ECO:0000259" key="6">
    <source>
        <dbReference type="Pfam" id="PF05699"/>
    </source>
</evidence>
<dbReference type="KEGG" id="api:115034935"/>
<dbReference type="GO" id="GO:0005634">
    <property type="term" value="C:nucleus"/>
    <property type="evidence" value="ECO:0007669"/>
    <property type="project" value="UniProtKB-SubCell"/>
</dbReference>
<accession>A0A8R2JVE3</accession>
<evidence type="ECO:0000313" key="8">
    <source>
        <dbReference type="Proteomes" id="UP000007819"/>
    </source>
</evidence>
<dbReference type="PANTHER" id="PTHR46481">
    <property type="entry name" value="ZINC FINGER BED DOMAIN-CONTAINING PROTEIN 4"/>
    <property type="match status" value="1"/>
</dbReference>
<dbReference type="InterPro" id="IPR012337">
    <property type="entry name" value="RNaseH-like_sf"/>
</dbReference>
<proteinExistence type="predicted"/>
<dbReference type="GO" id="GO:0046983">
    <property type="term" value="F:protein dimerization activity"/>
    <property type="evidence" value="ECO:0007669"/>
    <property type="project" value="InterPro"/>
</dbReference>
<reference evidence="8" key="1">
    <citation type="submission" date="2010-06" db="EMBL/GenBank/DDBJ databases">
        <authorList>
            <person name="Jiang H."/>
            <person name="Abraham K."/>
            <person name="Ali S."/>
            <person name="Alsbrooks S.L."/>
            <person name="Anim B.N."/>
            <person name="Anosike U.S."/>
            <person name="Attaway T."/>
            <person name="Bandaranaike D.P."/>
            <person name="Battles P.K."/>
            <person name="Bell S.N."/>
            <person name="Bell A.V."/>
            <person name="Beltran B."/>
            <person name="Bickham C."/>
            <person name="Bustamante Y."/>
            <person name="Caleb T."/>
            <person name="Canada A."/>
            <person name="Cardenas V."/>
            <person name="Carter K."/>
            <person name="Chacko J."/>
            <person name="Chandrabose M.N."/>
            <person name="Chavez D."/>
            <person name="Chavez A."/>
            <person name="Chen L."/>
            <person name="Chu H.-S."/>
            <person name="Claassen K.J."/>
            <person name="Cockrell R."/>
            <person name="Collins M."/>
            <person name="Cooper J.A."/>
            <person name="Cree A."/>
            <person name="Curry S.M."/>
            <person name="Da Y."/>
            <person name="Dao M.D."/>
            <person name="Das B."/>
            <person name="Davila M.-L."/>
            <person name="Davy-Carroll L."/>
            <person name="Denson S."/>
            <person name="Dinh H."/>
            <person name="Ebong V.E."/>
            <person name="Edwards J.R."/>
            <person name="Egan A."/>
            <person name="El-Daye J."/>
            <person name="Escobedo L."/>
            <person name="Fernandez S."/>
            <person name="Fernando P.R."/>
            <person name="Flagg N."/>
            <person name="Forbes L.D."/>
            <person name="Fowler R.G."/>
            <person name="Fu Q."/>
            <person name="Gabisi R.A."/>
            <person name="Ganer J."/>
            <person name="Garbino Pronczuk A."/>
            <person name="Garcia R.M."/>
            <person name="Garner T."/>
            <person name="Garrett T.E."/>
            <person name="Gonzalez D.A."/>
            <person name="Hamid H."/>
            <person name="Hawkins E.S."/>
            <person name="Hirani K."/>
            <person name="Hogues M.E."/>
            <person name="Hollins B."/>
            <person name="Hsiao C.-H."/>
            <person name="Jabil R."/>
            <person name="James M.L."/>
            <person name="Jhangiani S.N."/>
            <person name="Johnson B."/>
            <person name="Johnson Q."/>
            <person name="Joshi V."/>
            <person name="Kalu J.B."/>
            <person name="Kam C."/>
            <person name="Kashfia A."/>
            <person name="Keebler J."/>
            <person name="Kisamo H."/>
            <person name="Kovar C.L."/>
            <person name="Lago L.A."/>
            <person name="Lai C.-Y."/>
            <person name="Laidlaw J."/>
            <person name="Lara F."/>
            <person name="Le T.-K."/>
            <person name="Lee S.L."/>
            <person name="Legall F.H."/>
            <person name="Lemon S.J."/>
            <person name="Lewis L.R."/>
            <person name="Li B."/>
            <person name="Liu Y."/>
            <person name="Liu Y.-S."/>
            <person name="Lopez J."/>
            <person name="Lozado R.J."/>
            <person name="Lu J."/>
            <person name="Madu R.C."/>
            <person name="Maheshwari M."/>
            <person name="Maheshwari R."/>
            <person name="Malloy K."/>
            <person name="Martinez E."/>
            <person name="Mathew T."/>
            <person name="Mercado I.C."/>
            <person name="Mercado C."/>
            <person name="Meyer B."/>
            <person name="Montgomery K."/>
            <person name="Morgan M.B."/>
            <person name="Munidasa M."/>
            <person name="Nazareth L.V."/>
            <person name="Nelson J."/>
            <person name="Ng B.M."/>
            <person name="Nguyen N.B."/>
            <person name="Nguyen P.Q."/>
            <person name="Nguyen T."/>
            <person name="Obregon M."/>
            <person name="Okwuonu G.O."/>
            <person name="Onwere C.G."/>
            <person name="Orozco G."/>
            <person name="Parra A."/>
            <person name="Patel S."/>
            <person name="Patil S."/>
            <person name="Perez A."/>
            <person name="Perez Y."/>
            <person name="Pham C."/>
            <person name="Primus E.L."/>
            <person name="Pu L.-L."/>
            <person name="Puazo M."/>
            <person name="Qin X."/>
            <person name="Quiroz J.B."/>
            <person name="Reese J."/>
            <person name="Richards S."/>
            <person name="Rives C.M."/>
            <person name="Robberts R."/>
            <person name="Ruiz S.J."/>
            <person name="Ruiz M.J."/>
            <person name="Santibanez J."/>
            <person name="Schneider B.W."/>
            <person name="Sisson I."/>
            <person name="Smith M."/>
            <person name="Sodergren E."/>
            <person name="Song X.-Z."/>
            <person name="Song B.B."/>
            <person name="Summersgill H."/>
            <person name="Thelus R."/>
            <person name="Thornton R.D."/>
            <person name="Trejos Z.Y."/>
            <person name="Usmani K."/>
            <person name="Vattathil S."/>
            <person name="Villasana D."/>
            <person name="Walker D.L."/>
            <person name="Wang S."/>
            <person name="Wang K."/>
            <person name="White C.S."/>
            <person name="Williams A.C."/>
            <person name="Williamson J."/>
            <person name="Wilson K."/>
            <person name="Woghiren I.O."/>
            <person name="Woodworth J.R."/>
            <person name="Worley K.C."/>
            <person name="Wright R.A."/>
            <person name="Wu W."/>
            <person name="Young L."/>
            <person name="Zhang L."/>
            <person name="Zhang J."/>
            <person name="Zhu Y."/>
            <person name="Muzny D.M."/>
            <person name="Weinstock G."/>
            <person name="Gibbs R.A."/>
        </authorList>
    </citation>
    <scope>NUCLEOTIDE SEQUENCE [LARGE SCALE GENOMIC DNA]</scope>
    <source>
        <strain evidence="8">LSR1</strain>
    </source>
</reference>
<dbReference type="Pfam" id="PF05699">
    <property type="entry name" value="Dimer_Tnp_hAT"/>
    <property type="match status" value="1"/>
</dbReference>
<dbReference type="EnsemblMetazoa" id="XM_029492493.1">
    <property type="protein sequence ID" value="XP_029348353.1"/>
    <property type="gene ID" value="LOC115034935"/>
</dbReference>
<keyword evidence="5" id="KW-0539">Nucleus</keyword>
<evidence type="ECO:0000256" key="2">
    <source>
        <dbReference type="ARBA" id="ARBA00022723"/>
    </source>
</evidence>
<evidence type="ECO:0000256" key="5">
    <source>
        <dbReference type="ARBA" id="ARBA00023242"/>
    </source>
</evidence>
<dbReference type="RefSeq" id="XP_029348353.1">
    <property type="nucleotide sequence ID" value="XM_029492493.1"/>
</dbReference>
<dbReference type="OrthoDB" id="6594463at2759"/>
<dbReference type="InterPro" id="IPR008906">
    <property type="entry name" value="HATC_C_dom"/>
</dbReference>
<dbReference type="AlphaFoldDB" id="A0A8R2JVE3"/>
<keyword evidence="4" id="KW-0862">Zinc</keyword>
<dbReference type="InterPro" id="IPR052035">
    <property type="entry name" value="ZnF_BED_domain_contain"/>
</dbReference>
<evidence type="ECO:0000313" key="7">
    <source>
        <dbReference type="EnsemblMetazoa" id="XP_029348353.1"/>
    </source>
</evidence>
<dbReference type="GeneID" id="115034935"/>
<dbReference type="Proteomes" id="UP000007819">
    <property type="component" value="Chromosome X"/>
</dbReference>
<dbReference type="SUPFAM" id="SSF53098">
    <property type="entry name" value="Ribonuclease H-like"/>
    <property type="match status" value="1"/>
</dbReference>
<name>A0A8R2JVE3_ACYPI</name>
<organism evidence="7 8">
    <name type="scientific">Acyrthosiphon pisum</name>
    <name type="common">Pea aphid</name>
    <dbReference type="NCBI Taxonomy" id="7029"/>
    <lineage>
        <taxon>Eukaryota</taxon>
        <taxon>Metazoa</taxon>
        <taxon>Ecdysozoa</taxon>
        <taxon>Arthropoda</taxon>
        <taxon>Hexapoda</taxon>
        <taxon>Insecta</taxon>
        <taxon>Pterygota</taxon>
        <taxon>Neoptera</taxon>
        <taxon>Paraneoptera</taxon>
        <taxon>Hemiptera</taxon>
        <taxon>Sternorrhyncha</taxon>
        <taxon>Aphidomorpha</taxon>
        <taxon>Aphidoidea</taxon>
        <taxon>Aphididae</taxon>
        <taxon>Macrosiphini</taxon>
        <taxon>Acyrthosiphon</taxon>
    </lineage>
</organism>